<evidence type="ECO:0000256" key="2">
    <source>
        <dbReference type="ARBA" id="ARBA00012483"/>
    </source>
</evidence>
<dbReference type="SMART" id="SM00220">
    <property type="entry name" value="S_TKc"/>
    <property type="match status" value="1"/>
</dbReference>
<reference evidence="5 6" key="2">
    <citation type="journal article" date="2017" name="Genome Biol.">
        <title>New reference genome sequences of hot pepper reveal the massive evolution of plant disease-resistance genes by retroduplication.</title>
        <authorList>
            <person name="Kim S."/>
            <person name="Park J."/>
            <person name="Yeom S.I."/>
            <person name="Kim Y.M."/>
            <person name="Seo E."/>
            <person name="Kim K.T."/>
            <person name="Kim M.S."/>
            <person name="Lee J.M."/>
            <person name="Cheong K."/>
            <person name="Shin H.S."/>
            <person name="Kim S.B."/>
            <person name="Han K."/>
            <person name="Lee J."/>
            <person name="Park M."/>
            <person name="Lee H.A."/>
            <person name="Lee H.Y."/>
            <person name="Lee Y."/>
            <person name="Oh S."/>
            <person name="Lee J.H."/>
            <person name="Choi E."/>
            <person name="Choi E."/>
            <person name="Lee S.E."/>
            <person name="Jeon J."/>
            <person name="Kim H."/>
            <person name="Choi G."/>
            <person name="Song H."/>
            <person name="Lee J."/>
            <person name="Lee S.C."/>
            <person name="Kwon J.K."/>
            <person name="Lee H.Y."/>
            <person name="Koo N."/>
            <person name="Hong Y."/>
            <person name="Kim R.W."/>
            <person name="Kang W.H."/>
            <person name="Huh J.H."/>
            <person name="Kang B.C."/>
            <person name="Yang T.J."/>
            <person name="Lee Y.H."/>
            <person name="Bennetzen J.L."/>
            <person name="Choi D."/>
        </authorList>
    </citation>
    <scope>NUCLEOTIDE SEQUENCE [LARGE SCALE GENOMIC DNA]</scope>
    <source>
        <strain evidence="6">cv. CM334</strain>
    </source>
</reference>
<dbReference type="InterPro" id="IPR051348">
    <property type="entry name" value="U-box_ubiquitin_ligases"/>
</dbReference>
<dbReference type="PROSITE" id="PS00108">
    <property type="entry name" value="PROTEIN_KINASE_ST"/>
    <property type="match status" value="1"/>
</dbReference>
<evidence type="ECO:0000313" key="5">
    <source>
        <dbReference type="EMBL" id="PHT75688.1"/>
    </source>
</evidence>
<dbReference type="SUPFAM" id="SSF56112">
    <property type="entry name" value="Protein kinase-like (PK-like)"/>
    <property type="match status" value="1"/>
</dbReference>
<dbReference type="Proteomes" id="UP000222542">
    <property type="component" value="Unassembled WGS sequence"/>
</dbReference>
<dbReference type="EC" id="2.3.2.27" evidence="2"/>
<dbReference type="GO" id="GO:0061630">
    <property type="term" value="F:ubiquitin protein ligase activity"/>
    <property type="evidence" value="ECO:0007669"/>
    <property type="project" value="UniProtKB-EC"/>
</dbReference>
<dbReference type="InterPro" id="IPR011009">
    <property type="entry name" value="Kinase-like_dom_sf"/>
</dbReference>
<dbReference type="Pfam" id="PF00069">
    <property type="entry name" value="Pkinase"/>
    <property type="match status" value="1"/>
</dbReference>
<dbReference type="EMBL" id="AYRZ02000007">
    <property type="protein sequence ID" value="PHT75688.1"/>
    <property type="molecule type" value="Genomic_DNA"/>
</dbReference>
<dbReference type="Gramene" id="PHT75688">
    <property type="protein sequence ID" value="PHT75688"/>
    <property type="gene ID" value="T459_19210"/>
</dbReference>
<comment type="caution">
    <text evidence="5">The sequence shown here is derived from an EMBL/GenBank/DDBJ whole genome shotgun (WGS) entry which is preliminary data.</text>
</comment>
<keyword evidence="3" id="KW-0833">Ubl conjugation pathway</keyword>
<dbReference type="PANTHER" id="PTHR45647:SF65">
    <property type="entry name" value="U-BOX DOMAIN-CONTAINING PROTEIN KINASE FAMILY PROTEIN"/>
    <property type="match status" value="1"/>
</dbReference>
<keyword evidence="6" id="KW-1185">Reference proteome</keyword>
<dbReference type="PROSITE" id="PS50011">
    <property type="entry name" value="PROTEIN_KINASE_DOM"/>
    <property type="match status" value="1"/>
</dbReference>
<dbReference type="PANTHER" id="PTHR45647">
    <property type="entry name" value="OS02G0152300 PROTEIN"/>
    <property type="match status" value="1"/>
</dbReference>
<dbReference type="Gene3D" id="1.10.510.10">
    <property type="entry name" value="Transferase(Phosphotransferase) domain 1"/>
    <property type="match status" value="1"/>
</dbReference>
<dbReference type="InterPro" id="IPR008271">
    <property type="entry name" value="Ser/Thr_kinase_AS"/>
</dbReference>
<feature type="domain" description="Protein kinase" evidence="4">
    <location>
        <begin position="1"/>
        <end position="187"/>
    </location>
</feature>
<evidence type="ECO:0000256" key="3">
    <source>
        <dbReference type="ARBA" id="ARBA00022786"/>
    </source>
</evidence>
<evidence type="ECO:0000313" key="6">
    <source>
        <dbReference type="Proteomes" id="UP000222542"/>
    </source>
</evidence>
<sequence>MEQLQLTEDMTLDRKVEVLSQLLHPHIVLLLGASPGNGYLVYVYMENGSLEDHIFQGKNRPLPWFVRFRILFEVAWALAFLHNSKPEPIVHRDLKPGNILLDKNYVSKIGDVGLAKIMSDIVPESITEYRNSILAGTFAYMDPKYLRTGTLRPKSDLYAFGIITLQLLASCHPNGLVLKFEKDIEIL</sequence>
<evidence type="ECO:0000256" key="1">
    <source>
        <dbReference type="ARBA" id="ARBA00000900"/>
    </source>
</evidence>
<comment type="catalytic activity">
    <reaction evidence="1">
        <text>S-ubiquitinyl-[E2 ubiquitin-conjugating enzyme]-L-cysteine + [acceptor protein]-L-lysine = [E2 ubiquitin-conjugating enzyme]-L-cysteine + N(6)-ubiquitinyl-[acceptor protein]-L-lysine.</text>
        <dbReference type="EC" id="2.3.2.27"/>
    </reaction>
</comment>
<dbReference type="OMA" id="KECEHEV"/>
<dbReference type="AlphaFoldDB" id="A0A2G2Z124"/>
<dbReference type="GO" id="GO:0005524">
    <property type="term" value="F:ATP binding"/>
    <property type="evidence" value="ECO:0007669"/>
    <property type="project" value="InterPro"/>
</dbReference>
<gene>
    <name evidence="5" type="ORF">T459_19210</name>
</gene>
<protein>
    <recommendedName>
        <fullName evidence="2">RING-type E3 ubiquitin transferase</fullName>
        <ecNumber evidence="2">2.3.2.27</ecNumber>
    </recommendedName>
</protein>
<proteinExistence type="predicted"/>
<dbReference type="GO" id="GO:0004672">
    <property type="term" value="F:protein kinase activity"/>
    <property type="evidence" value="ECO:0007669"/>
    <property type="project" value="InterPro"/>
</dbReference>
<dbReference type="InterPro" id="IPR000719">
    <property type="entry name" value="Prot_kinase_dom"/>
</dbReference>
<accession>A0A2G2Z124</accession>
<evidence type="ECO:0000259" key="4">
    <source>
        <dbReference type="PROSITE" id="PS50011"/>
    </source>
</evidence>
<organism evidence="5 6">
    <name type="scientific">Capsicum annuum</name>
    <name type="common">Capsicum pepper</name>
    <dbReference type="NCBI Taxonomy" id="4072"/>
    <lineage>
        <taxon>Eukaryota</taxon>
        <taxon>Viridiplantae</taxon>
        <taxon>Streptophyta</taxon>
        <taxon>Embryophyta</taxon>
        <taxon>Tracheophyta</taxon>
        <taxon>Spermatophyta</taxon>
        <taxon>Magnoliopsida</taxon>
        <taxon>eudicotyledons</taxon>
        <taxon>Gunneridae</taxon>
        <taxon>Pentapetalae</taxon>
        <taxon>asterids</taxon>
        <taxon>lamiids</taxon>
        <taxon>Solanales</taxon>
        <taxon>Solanaceae</taxon>
        <taxon>Solanoideae</taxon>
        <taxon>Capsiceae</taxon>
        <taxon>Capsicum</taxon>
    </lineage>
</organism>
<reference evidence="5 6" key="1">
    <citation type="journal article" date="2014" name="Nat. Genet.">
        <title>Genome sequence of the hot pepper provides insights into the evolution of pungency in Capsicum species.</title>
        <authorList>
            <person name="Kim S."/>
            <person name="Park M."/>
            <person name="Yeom S.I."/>
            <person name="Kim Y.M."/>
            <person name="Lee J.M."/>
            <person name="Lee H.A."/>
            <person name="Seo E."/>
            <person name="Choi J."/>
            <person name="Cheong K."/>
            <person name="Kim K.T."/>
            <person name="Jung K."/>
            <person name="Lee G.W."/>
            <person name="Oh S.K."/>
            <person name="Bae C."/>
            <person name="Kim S.B."/>
            <person name="Lee H.Y."/>
            <person name="Kim S.Y."/>
            <person name="Kim M.S."/>
            <person name="Kang B.C."/>
            <person name="Jo Y.D."/>
            <person name="Yang H.B."/>
            <person name="Jeong H.J."/>
            <person name="Kang W.H."/>
            <person name="Kwon J.K."/>
            <person name="Shin C."/>
            <person name="Lim J.Y."/>
            <person name="Park J.H."/>
            <person name="Huh J.H."/>
            <person name="Kim J.S."/>
            <person name="Kim B.D."/>
            <person name="Cohen O."/>
            <person name="Paran I."/>
            <person name="Suh M.C."/>
            <person name="Lee S.B."/>
            <person name="Kim Y.K."/>
            <person name="Shin Y."/>
            <person name="Noh S.J."/>
            <person name="Park J."/>
            <person name="Seo Y.S."/>
            <person name="Kwon S.Y."/>
            <person name="Kim H.A."/>
            <person name="Park J.M."/>
            <person name="Kim H.J."/>
            <person name="Choi S.B."/>
            <person name="Bosland P.W."/>
            <person name="Reeves G."/>
            <person name="Jo S.H."/>
            <person name="Lee B.W."/>
            <person name="Cho H.T."/>
            <person name="Choi H.S."/>
            <person name="Lee M.S."/>
            <person name="Yu Y."/>
            <person name="Do Choi Y."/>
            <person name="Park B.S."/>
            <person name="van Deynze A."/>
            <person name="Ashrafi H."/>
            <person name="Hill T."/>
            <person name="Kim W.T."/>
            <person name="Pai H.S."/>
            <person name="Ahn H.K."/>
            <person name="Yeam I."/>
            <person name="Giovannoni J.J."/>
            <person name="Rose J.K."/>
            <person name="Sorensen I."/>
            <person name="Lee S.J."/>
            <person name="Kim R.W."/>
            <person name="Choi I.Y."/>
            <person name="Choi B.S."/>
            <person name="Lim J.S."/>
            <person name="Lee Y.H."/>
            <person name="Choi D."/>
        </authorList>
    </citation>
    <scope>NUCLEOTIDE SEQUENCE [LARGE SCALE GENOMIC DNA]</scope>
    <source>
        <strain evidence="6">cv. CM334</strain>
    </source>
</reference>
<name>A0A2G2Z124_CAPAN</name>